<comment type="caution">
    <text evidence="2">The sequence shown here is derived from an EMBL/GenBank/DDBJ whole genome shotgun (WGS) entry which is preliminary data.</text>
</comment>
<evidence type="ECO:0000256" key="1">
    <source>
        <dbReference type="SAM" id="Phobius"/>
    </source>
</evidence>
<dbReference type="Proteomes" id="UP000019678">
    <property type="component" value="Unassembled WGS sequence"/>
</dbReference>
<reference evidence="2 3" key="1">
    <citation type="submission" date="2013-05" db="EMBL/GenBank/DDBJ databases">
        <title>Genome assembly of Chondromyces apiculatus DSM 436.</title>
        <authorList>
            <person name="Sharma G."/>
            <person name="Khatri I."/>
            <person name="Kaur C."/>
            <person name="Mayilraj S."/>
            <person name="Subramanian S."/>
        </authorList>
    </citation>
    <scope>NUCLEOTIDE SEQUENCE [LARGE SCALE GENOMIC DNA]</scope>
    <source>
        <strain evidence="2 3">DSM 436</strain>
    </source>
</reference>
<feature type="transmembrane region" description="Helical" evidence="1">
    <location>
        <begin position="72"/>
        <end position="95"/>
    </location>
</feature>
<evidence type="ECO:0000313" key="2">
    <source>
        <dbReference type="EMBL" id="EYF05903.1"/>
    </source>
</evidence>
<keyword evidence="3" id="KW-1185">Reference proteome</keyword>
<sequence length="311" mass="33213">MLILAATMSQQPMTDAERQALLAQYKDLHARAEAAARDANRVRVKPARLALTALAILAIGVVLYLVTDSVVWALLGTLVGLPVVVLVGVVITATISHSAAERERKLQVPVGSARVIADPRKMLARVNNPLSGEMPTGDRLALWLCCYLDYCVVNYNAKRWAPSDPGSKCWPQALAWLSTLQPQLAAGANPAGGGFDFGNLGGWQPTAERLMIEREVADAELRIVRGTKGYTFIASEPMGNLQRGDIFAASFPALAAQVLASGQVDPREVCSMLLAQCAIYQARGNTMPSGEVVNEALAQHPAFAARLATVA</sequence>
<name>A0A017T9F0_9BACT</name>
<organism evidence="2 3">
    <name type="scientific">Chondromyces apiculatus DSM 436</name>
    <dbReference type="NCBI Taxonomy" id="1192034"/>
    <lineage>
        <taxon>Bacteria</taxon>
        <taxon>Pseudomonadati</taxon>
        <taxon>Myxococcota</taxon>
        <taxon>Polyangia</taxon>
        <taxon>Polyangiales</taxon>
        <taxon>Polyangiaceae</taxon>
        <taxon>Chondromyces</taxon>
    </lineage>
</organism>
<gene>
    <name evidence="2" type="ORF">CAP_2905</name>
</gene>
<dbReference type="AlphaFoldDB" id="A0A017T9F0"/>
<dbReference type="OrthoDB" id="9838379at2"/>
<keyword evidence="1" id="KW-0472">Membrane</keyword>
<evidence type="ECO:0000313" key="3">
    <source>
        <dbReference type="Proteomes" id="UP000019678"/>
    </source>
</evidence>
<accession>A0A017T9F0</accession>
<protein>
    <submittedName>
        <fullName evidence="2">Uncharacterized protein</fullName>
    </submittedName>
</protein>
<keyword evidence="1" id="KW-0812">Transmembrane</keyword>
<proteinExistence type="predicted"/>
<dbReference type="EMBL" id="ASRX01000020">
    <property type="protein sequence ID" value="EYF05903.1"/>
    <property type="molecule type" value="Genomic_DNA"/>
</dbReference>
<feature type="transmembrane region" description="Helical" evidence="1">
    <location>
        <begin position="47"/>
        <end position="66"/>
    </location>
</feature>
<keyword evidence="1" id="KW-1133">Transmembrane helix</keyword>